<protein>
    <submittedName>
        <fullName evidence="3">Sugar isomerase</fullName>
    </submittedName>
</protein>
<feature type="domain" description="SIS" evidence="2">
    <location>
        <begin position="186"/>
        <end position="327"/>
    </location>
</feature>
<dbReference type="SUPFAM" id="SSF53697">
    <property type="entry name" value="SIS domain"/>
    <property type="match status" value="1"/>
</dbReference>
<dbReference type="InterPro" id="IPR046348">
    <property type="entry name" value="SIS_dom_sf"/>
</dbReference>
<dbReference type="InterPro" id="IPR001347">
    <property type="entry name" value="SIS_dom"/>
</dbReference>
<dbReference type="Pfam" id="PF01380">
    <property type="entry name" value="SIS"/>
    <property type="match status" value="2"/>
</dbReference>
<proteinExistence type="predicted"/>
<evidence type="ECO:0000256" key="1">
    <source>
        <dbReference type="ARBA" id="ARBA00022737"/>
    </source>
</evidence>
<keyword evidence="3" id="KW-0413">Isomerase</keyword>
<dbReference type="PANTHER" id="PTHR10937:SF4">
    <property type="entry name" value="GLUCOSAMINE-6-PHOSPHATE DEAMINASE"/>
    <property type="match status" value="1"/>
</dbReference>
<gene>
    <name evidence="3" type="ORF">C7B45_06900</name>
</gene>
<dbReference type="InterPro" id="IPR035466">
    <property type="entry name" value="GlmS/AgaS_SIS"/>
</dbReference>
<dbReference type="InterPro" id="IPR035490">
    <property type="entry name" value="GlmS/FrlB_SIS"/>
</dbReference>
<name>A0A2T2WJM1_9FIRM</name>
<dbReference type="GO" id="GO:1901135">
    <property type="term" value="P:carbohydrate derivative metabolic process"/>
    <property type="evidence" value="ECO:0007669"/>
    <property type="project" value="InterPro"/>
</dbReference>
<dbReference type="Proteomes" id="UP000241848">
    <property type="component" value="Unassembled WGS sequence"/>
</dbReference>
<reference evidence="3 4" key="1">
    <citation type="journal article" date="2014" name="BMC Genomics">
        <title>Comparison of environmental and isolate Sulfobacillus genomes reveals diverse carbon, sulfur, nitrogen, and hydrogen metabolisms.</title>
        <authorList>
            <person name="Justice N.B."/>
            <person name="Norman A."/>
            <person name="Brown C.T."/>
            <person name="Singh A."/>
            <person name="Thomas B.C."/>
            <person name="Banfield J.F."/>
        </authorList>
    </citation>
    <scope>NUCLEOTIDE SEQUENCE [LARGE SCALE GENOMIC DNA]</scope>
    <source>
        <strain evidence="3">AMDSBA3</strain>
    </source>
</reference>
<evidence type="ECO:0000313" key="3">
    <source>
        <dbReference type="EMBL" id="PSR22441.1"/>
    </source>
</evidence>
<dbReference type="EMBL" id="PXYV01000017">
    <property type="protein sequence ID" value="PSR22441.1"/>
    <property type="molecule type" value="Genomic_DNA"/>
</dbReference>
<dbReference type="Gene3D" id="3.40.50.10490">
    <property type="entry name" value="Glucose-6-phosphate isomerase like protein, domain 1"/>
    <property type="match status" value="2"/>
</dbReference>
<evidence type="ECO:0000259" key="2">
    <source>
        <dbReference type="PROSITE" id="PS51464"/>
    </source>
</evidence>
<dbReference type="GO" id="GO:0097367">
    <property type="term" value="F:carbohydrate derivative binding"/>
    <property type="evidence" value="ECO:0007669"/>
    <property type="project" value="InterPro"/>
</dbReference>
<sequence>MTAGKLVHSVITSQPEAWTKVISSRDYVWQPQDRVLCVGSGSSYYLALVVAALGANIGLDIVALPTQDVILEHGAILRAFSALVIISRSGETSEAVWAAQMAKTTGKSVLAVSCNANASLHSYADASWILPFAHDHTVVMTRSFTSMLLAFEMAFARYVGHTAITQDIQAMVGNSEAFIQQSEQTIQQMVKVPPRRVYVLGSGVRYGTALEGALKCLEMSNEVAAAYRPLEFRHGPWGSVTAEDMVVILGQASHANHERQVLLDLAKRTEKLLVVGQSQWFDQHDVPGMSLVLPDYSDRWLGPMAVVPLQWLGFYWAVNTGRDPDVPKNLDQVVDLQYDRH</sequence>
<dbReference type="CDD" id="cd05008">
    <property type="entry name" value="SIS_GlmS_GlmD_1"/>
    <property type="match status" value="1"/>
</dbReference>
<keyword evidence="1" id="KW-0677">Repeat</keyword>
<dbReference type="AlphaFoldDB" id="A0A2T2WJM1"/>
<comment type="caution">
    <text evidence="3">The sequence shown here is derived from an EMBL/GenBank/DDBJ whole genome shotgun (WGS) entry which is preliminary data.</text>
</comment>
<dbReference type="PANTHER" id="PTHR10937">
    <property type="entry name" value="GLUCOSAMINE--FRUCTOSE-6-PHOSPHATE AMINOTRANSFERASE, ISOMERIZING"/>
    <property type="match status" value="1"/>
</dbReference>
<evidence type="ECO:0000313" key="4">
    <source>
        <dbReference type="Proteomes" id="UP000241848"/>
    </source>
</evidence>
<accession>A0A2T2WJM1</accession>
<organism evidence="3 4">
    <name type="scientific">Sulfobacillus acidophilus</name>
    <dbReference type="NCBI Taxonomy" id="53633"/>
    <lineage>
        <taxon>Bacteria</taxon>
        <taxon>Bacillati</taxon>
        <taxon>Bacillota</taxon>
        <taxon>Clostridia</taxon>
        <taxon>Eubacteriales</taxon>
        <taxon>Clostridiales Family XVII. Incertae Sedis</taxon>
        <taxon>Sulfobacillus</taxon>
    </lineage>
</organism>
<dbReference type="CDD" id="cd05009">
    <property type="entry name" value="SIS_GlmS_GlmD_2"/>
    <property type="match status" value="1"/>
</dbReference>
<dbReference type="GO" id="GO:0016853">
    <property type="term" value="F:isomerase activity"/>
    <property type="evidence" value="ECO:0007669"/>
    <property type="project" value="UniProtKB-KW"/>
</dbReference>
<feature type="domain" description="SIS" evidence="2">
    <location>
        <begin position="18"/>
        <end position="164"/>
    </location>
</feature>
<dbReference type="PROSITE" id="PS51464">
    <property type="entry name" value="SIS"/>
    <property type="match status" value="2"/>
</dbReference>